<dbReference type="RefSeq" id="WP_189168905.1">
    <property type="nucleotide sequence ID" value="NZ_BMQB01000002.1"/>
</dbReference>
<dbReference type="PANTHER" id="PTHR30353:SF0">
    <property type="entry name" value="TRANSMEMBRANE PROTEIN"/>
    <property type="match status" value="1"/>
</dbReference>
<feature type="compositionally biased region" description="Basic and acidic residues" evidence="8">
    <location>
        <begin position="186"/>
        <end position="198"/>
    </location>
</feature>
<feature type="transmembrane region" description="Helical" evidence="7">
    <location>
        <begin position="42"/>
        <end position="64"/>
    </location>
</feature>
<evidence type="ECO:0000259" key="9">
    <source>
        <dbReference type="Pfam" id="PF09335"/>
    </source>
</evidence>
<evidence type="ECO:0000256" key="2">
    <source>
        <dbReference type="ARBA" id="ARBA00010792"/>
    </source>
</evidence>
<keyword evidence="11" id="KW-1185">Reference proteome</keyword>
<accession>A0A8J3B0G5</accession>
<dbReference type="Proteomes" id="UP000649739">
    <property type="component" value="Unassembled WGS sequence"/>
</dbReference>
<keyword evidence="3 7" id="KW-1003">Cell membrane</keyword>
<sequence length="216" mass="22195">MTPVLLSLLGAVAVGAVLPVIPTGAAVSGAAAFALHHHPAAVPLVVLCGAAGAWAGDLVVYAACRWGGERLARRLRWLRDGERVGALADRLRTGTVPVLLVSRLVPGGRVPILVAAALTGLPVARFAAANAPACLLWSAAYAAVGLAGGALFTEPWQAVLAAVLAVLFLWQTTTALTGRRQRRPRPRTDRTDPHRDGDPPNGTAREGVGAPAGDQA</sequence>
<comment type="similarity">
    <text evidence="2 7">Belongs to the DedA family.</text>
</comment>
<evidence type="ECO:0000256" key="5">
    <source>
        <dbReference type="ARBA" id="ARBA00022989"/>
    </source>
</evidence>
<evidence type="ECO:0000256" key="6">
    <source>
        <dbReference type="ARBA" id="ARBA00023136"/>
    </source>
</evidence>
<keyword evidence="6 7" id="KW-0472">Membrane</keyword>
<evidence type="ECO:0000256" key="7">
    <source>
        <dbReference type="RuleBase" id="RU367016"/>
    </source>
</evidence>
<organism evidence="10 11">
    <name type="scientific">Pilimelia anulata</name>
    <dbReference type="NCBI Taxonomy" id="53371"/>
    <lineage>
        <taxon>Bacteria</taxon>
        <taxon>Bacillati</taxon>
        <taxon>Actinomycetota</taxon>
        <taxon>Actinomycetes</taxon>
        <taxon>Micromonosporales</taxon>
        <taxon>Micromonosporaceae</taxon>
        <taxon>Pilimelia</taxon>
    </lineage>
</organism>
<dbReference type="GO" id="GO:0005886">
    <property type="term" value="C:plasma membrane"/>
    <property type="evidence" value="ECO:0007669"/>
    <property type="project" value="UniProtKB-SubCell"/>
</dbReference>
<keyword evidence="5 7" id="KW-1133">Transmembrane helix</keyword>
<reference evidence="10" key="2">
    <citation type="submission" date="2020-09" db="EMBL/GenBank/DDBJ databases">
        <authorList>
            <person name="Sun Q."/>
            <person name="Ohkuma M."/>
        </authorList>
    </citation>
    <scope>NUCLEOTIDE SEQUENCE</scope>
    <source>
        <strain evidence="10">JCM 3090</strain>
    </source>
</reference>
<feature type="region of interest" description="Disordered" evidence="8">
    <location>
        <begin position="178"/>
        <end position="216"/>
    </location>
</feature>
<evidence type="ECO:0000256" key="8">
    <source>
        <dbReference type="SAM" id="MobiDB-lite"/>
    </source>
</evidence>
<evidence type="ECO:0000256" key="4">
    <source>
        <dbReference type="ARBA" id="ARBA00022692"/>
    </source>
</evidence>
<protein>
    <recommendedName>
        <fullName evidence="9">VTT domain-containing protein</fullName>
    </recommendedName>
</protein>
<feature type="transmembrane region" description="Helical" evidence="7">
    <location>
        <begin position="134"/>
        <end position="152"/>
    </location>
</feature>
<comment type="caution">
    <text evidence="7">Lacks conserved residue(s) required for the propagation of feature annotation.</text>
</comment>
<gene>
    <name evidence="10" type="ORF">GCM10010123_10490</name>
</gene>
<keyword evidence="4 7" id="KW-0812">Transmembrane</keyword>
<comment type="caution">
    <text evidence="10">The sequence shown here is derived from an EMBL/GenBank/DDBJ whole genome shotgun (WGS) entry which is preliminary data.</text>
</comment>
<dbReference type="EMBL" id="BMQB01000002">
    <property type="protein sequence ID" value="GGJ82736.1"/>
    <property type="molecule type" value="Genomic_DNA"/>
</dbReference>
<evidence type="ECO:0000256" key="3">
    <source>
        <dbReference type="ARBA" id="ARBA00022475"/>
    </source>
</evidence>
<proteinExistence type="inferred from homology"/>
<evidence type="ECO:0000256" key="1">
    <source>
        <dbReference type="ARBA" id="ARBA00004651"/>
    </source>
</evidence>
<dbReference type="InterPro" id="IPR032816">
    <property type="entry name" value="VTT_dom"/>
</dbReference>
<dbReference type="InterPro" id="IPR032818">
    <property type="entry name" value="DedA-like"/>
</dbReference>
<evidence type="ECO:0000313" key="11">
    <source>
        <dbReference type="Proteomes" id="UP000649739"/>
    </source>
</evidence>
<reference evidence="10" key="1">
    <citation type="journal article" date="2014" name="Int. J. Syst. Evol. Microbiol.">
        <title>Complete genome sequence of Corynebacterium casei LMG S-19264T (=DSM 44701T), isolated from a smear-ripened cheese.</title>
        <authorList>
            <consortium name="US DOE Joint Genome Institute (JGI-PGF)"/>
            <person name="Walter F."/>
            <person name="Albersmeier A."/>
            <person name="Kalinowski J."/>
            <person name="Ruckert C."/>
        </authorList>
    </citation>
    <scope>NUCLEOTIDE SEQUENCE</scope>
    <source>
        <strain evidence="10">JCM 3090</strain>
    </source>
</reference>
<comment type="subcellular location">
    <subcellularLocation>
        <location evidence="1 7">Cell membrane</location>
        <topology evidence="1 7">Multi-pass membrane protein</topology>
    </subcellularLocation>
</comment>
<feature type="domain" description="VTT" evidence="9">
    <location>
        <begin position="39"/>
        <end position="145"/>
    </location>
</feature>
<dbReference type="PANTHER" id="PTHR30353">
    <property type="entry name" value="INNER MEMBRANE PROTEIN DEDA-RELATED"/>
    <property type="match status" value="1"/>
</dbReference>
<name>A0A8J3B0G5_9ACTN</name>
<dbReference type="Pfam" id="PF09335">
    <property type="entry name" value="VTT_dom"/>
    <property type="match status" value="1"/>
</dbReference>
<evidence type="ECO:0000313" key="10">
    <source>
        <dbReference type="EMBL" id="GGJ82736.1"/>
    </source>
</evidence>
<feature type="transmembrane region" description="Helical" evidence="7">
    <location>
        <begin position="158"/>
        <end position="177"/>
    </location>
</feature>
<dbReference type="AlphaFoldDB" id="A0A8J3B0G5"/>